<dbReference type="Proteomes" id="UP000253551">
    <property type="component" value="Unassembled WGS sequence"/>
</dbReference>
<dbReference type="OrthoDB" id="43547at2759"/>
<dbReference type="PANTHER" id="PTHR14918">
    <property type="entry name" value="KICSTOR COMPLEX PROTEIN SZT2"/>
    <property type="match status" value="1"/>
</dbReference>
<feature type="compositionally biased region" description="Low complexity" evidence="1">
    <location>
        <begin position="1324"/>
        <end position="1341"/>
    </location>
</feature>
<feature type="compositionally biased region" description="Polar residues" evidence="1">
    <location>
        <begin position="303"/>
        <end position="329"/>
    </location>
</feature>
<dbReference type="GO" id="GO:0005777">
    <property type="term" value="C:peroxisome"/>
    <property type="evidence" value="ECO:0007669"/>
    <property type="project" value="InterPro"/>
</dbReference>
<protein>
    <submittedName>
        <fullName evidence="2">Uncharacterized protein</fullName>
    </submittedName>
</protein>
<name>A0A367KYJ9_RHIST</name>
<feature type="compositionally biased region" description="Polar residues" evidence="1">
    <location>
        <begin position="276"/>
        <end position="289"/>
    </location>
</feature>
<evidence type="ECO:0000313" key="2">
    <source>
        <dbReference type="EMBL" id="RCI07190.1"/>
    </source>
</evidence>
<feature type="region of interest" description="Disordered" evidence="1">
    <location>
        <begin position="276"/>
        <end position="383"/>
    </location>
</feature>
<feature type="region of interest" description="Disordered" evidence="1">
    <location>
        <begin position="1316"/>
        <end position="1341"/>
    </location>
</feature>
<reference evidence="2 3" key="1">
    <citation type="journal article" date="2018" name="G3 (Bethesda)">
        <title>Phylogenetic and Phylogenomic Definition of Rhizopus Species.</title>
        <authorList>
            <person name="Gryganskyi A.P."/>
            <person name="Golan J."/>
            <person name="Dolatabadi S."/>
            <person name="Mondo S."/>
            <person name="Robb S."/>
            <person name="Idnurm A."/>
            <person name="Muszewska A."/>
            <person name="Steczkiewicz K."/>
            <person name="Masonjones S."/>
            <person name="Liao H.L."/>
            <person name="Gajdeczka M.T."/>
            <person name="Anike F."/>
            <person name="Vuek A."/>
            <person name="Anishchenko I.M."/>
            <person name="Voigt K."/>
            <person name="de Hoog G.S."/>
            <person name="Smith M.E."/>
            <person name="Heitman J."/>
            <person name="Vilgalys R."/>
            <person name="Stajich J.E."/>
        </authorList>
    </citation>
    <scope>NUCLEOTIDE SEQUENCE [LARGE SCALE GENOMIC DNA]</scope>
    <source>
        <strain evidence="2 3">LSU 92-RS-03</strain>
    </source>
</reference>
<evidence type="ECO:0000313" key="3">
    <source>
        <dbReference type="Proteomes" id="UP000253551"/>
    </source>
</evidence>
<feature type="region of interest" description="Disordered" evidence="1">
    <location>
        <begin position="1291"/>
        <end position="1310"/>
    </location>
</feature>
<dbReference type="EMBL" id="PJQM01000018">
    <property type="protein sequence ID" value="RCI07190.1"/>
    <property type="molecule type" value="Genomic_DNA"/>
</dbReference>
<feature type="compositionally biased region" description="Basic residues" evidence="1">
    <location>
        <begin position="350"/>
        <end position="360"/>
    </location>
</feature>
<keyword evidence="3" id="KW-1185">Reference proteome</keyword>
<accession>A0A367KYJ9</accession>
<gene>
    <name evidence="2" type="ORF">CU098_010732</name>
</gene>
<feature type="region of interest" description="Disordered" evidence="1">
    <location>
        <begin position="524"/>
        <end position="552"/>
    </location>
</feature>
<proteinExistence type="predicted"/>
<organism evidence="2 3">
    <name type="scientific">Rhizopus stolonifer</name>
    <name type="common">Rhizopus nigricans</name>
    <dbReference type="NCBI Taxonomy" id="4846"/>
    <lineage>
        <taxon>Eukaryota</taxon>
        <taxon>Fungi</taxon>
        <taxon>Fungi incertae sedis</taxon>
        <taxon>Mucoromycota</taxon>
        <taxon>Mucoromycotina</taxon>
        <taxon>Mucoromycetes</taxon>
        <taxon>Mucorales</taxon>
        <taxon>Mucorineae</taxon>
        <taxon>Rhizopodaceae</taxon>
        <taxon>Rhizopus</taxon>
    </lineage>
</organism>
<dbReference type="InterPro" id="IPR033228">
    <property type="entry name" value="SZT2"/>
</dbReference>
<feature type="compositionally biased region" description="Basic and acidic residues" evidence="1">
    <location>
        <begin position="1296"/>
        <end position="1308"/>
    </location>
</feature>
<feature type="compositionally biased region" description="Polar residues" evidence="1">
    <location>
        <begin position="528"/>
        <end position="552"/>
    </location>
</feature>
<feature type="compositionally biased region" description="Low complexity" evidence="1">
    <location>
        <begin position="361"/>
        <end position="376"/>
    </location>
</feature>
<comment type="caution">
    <text evidence="2">The sequence shown here is derived from an EMBL/GenBank/DDBJ whole genome shotgun (WGS) entry which is preliminary data.</text>
</comment>
<dbReference type="STRING" id="4846.A0A367KYJ9"/>
<evidence type="ECO:0000256" key="1">
    <source>
        <dbReference type="SAM" id="MobiDB-lite"/>
    </source>
</evidence>
<feature type="compositionally biased region" description="Low complexity" evidence="1">
    <location>
        <begin position="336"/>
        <end position="349"/>
    </location>
</feature>
<dbReference type="PANTHER" id="PTHR14918:SF3">
    <property type="entry name" value="KICSTOR COMPLEX PROTEIN SZT2"/>
    <property type="match status" value="1"/>
</dbReference>
<sequence length="3699" mass="421677">MSNPESESTTDIKKLIEARTAILLGKNHSNSSEGMWLLEHMFRPLTTGEYDGFQLLYLSGGIRPAWVRKRKDSRQQLDTPQQQVKSPVITDEAGTPASAIISTQLAPSAQPNDKMYVITPRTRILKVAKEHCMVFIIDLSSSLATIETNTGNVMIGDTFSVIENMINGLIKPFELNVSDASPPIIMENIVRITVIAECSQFGSNMNVIPILAEYPTMRVLMQNVQVSVNNSNAVLKNLKEGIDAFKSDLSKFRKKLIMRRLKVGYELDVRDNHAQSVTDSADSNFSSLESPTTPSTTKKSIQSRKTSVANVMSSKSSIYPRTKTIPSKQQSRKDTINNTKTKTNVTGIHNRNHHHHHRHSSSTTSNGSILSGNSNRHQTKDTWGVGKTGSTLAYILRAGLFALQLLPKDGQPSIVLLTDGVVKSNIQDESVIRELVAENIACNVIQIGKDKCFFPGLNFGFVPDNEILEFVTSTTNGVFTFAEYCPPIVDEQLGVFSAPPNIYHHRYMLKEIYFDSSKALRTGKNKDNVNVPSNTPENDSATTMDRSSSVAAGISGPTSINPMMMESHWGRRAFPWDPMSKPIMEDSGRLKFKEYFLPSECWHFMRARLRQGFVLHSVSFTDEVKPVSSKSSNGLTKQLSTEGLTNFQKKQNVLIVFVLRWQPNVTVQYSIKSLWTSSLRSYLKSISTSQDRLLHIPEEPHILKDDSMFNCMRAPKVEIVVKSTSTFSHMLHNWDSFQRRSQMMAVQGGNTTVDLARAPGLIKVGKMKRLLERLAETDSMLKQLVQFNFSDRSNILATSHQFESANSAEWAAQLSYIQKFSTHWAKLERSELRIFNMCWYDESSFNLILQGSSVACNMASYYMNSTEMQQQQFSNEFDEAQATINQVYAKLEKWSTFMSEDQQVYIKILNLHEELKAVEGSKRSIASLSPSNSSSKRHIVPQFCEVRVVRETQRVLYIRIMFFNANASLRQAITGELQYLLDTKDQHQMVSMLPETNDSPLNIPNSSGNDAQQQQFDSTVGFRLSKRPLSTLLMRDSSHFLAYNDSNKFESEKNSTPSNKSLWYVYPTLSLTGEFIVRNYLNRSTWYWDVQDIHQDKHPYGHFFTPVINMAFDHIMFTRLSKEWNLISCNKLFAHFYKEVTYGNDMSSIYAMQYFIWKDVSKKRISTEIWAEPVISDEATLRACNHAKIEIFEEDKQIISQFITFDAVYSFGSNYSSSVTEALMNQMEVEDEIRGSVKWMQRNAVFNLSSILRLGTFLFALYPCPNYSRHYHPESSSSSFQNDLSLAVGQQQESLQQEHETNVNDIRPDTTATVSYLRGRRNNGTPSSSSTVTGTRSRTVSKFSPIGSPLPTSVKTPLSWQNEKGTSSCTCPRPDKLFSAEKDSISKLRPVLRDIALLHYYVEQSLFAVTDRSISLNKTPVDNFWYTHIKELLKYPELCVSKSTLYTAQNFRDLRCFIKIFDPSAFIVILIPRLDAIVKGLVKLDRGSYDPPLFNTMGLTMFECKRQADSSQKDAVKVTLMDPYSYREWLESLKSTLRPTLAYGYSSIEPSLSDRTLRLMQDVTQVYSRSFVKSIFTCLLHGRAVDSEDFEKVLEICDETNIDIDLTGYLNIQALLKRRSRTNEEELISANQRFVSVLGHYFEPVIISNSERSNVYCYRPPFAKAGQKLGLSLSLGEKPSSLADVVMCAQNPLFIRLDCTLRKPHRSGIGYEEVIFPLKSLPVSYEGETEDGVQYRFEPESIGTHLSPVDSADGTTATLHLVCMSLPQSDYDPLDTSFSHQPTCPSDNTMHHQSSFLDVDKTYRDRLLSLSQDKQDALVETEARLTWLFTEEIMHGLLRSGPITQSVIRYIEAQLKKKNPFVDFPTTMLIPLTFVKNQKESRRLFFEELEKHDSTSYRLIRVGDCFYASDNGVSNTILSHQGDDNKLEDNDTNYGISLFDGEGLNITTEPSIDRTHISDEEQDSDEFCQGLGISILEPEISEEEEIDKNQEDEGTAKTQLYWLLLIPQAQNVQVYFYSKMQQFVNRSEIIRVTKSMVNEVMEKTNKLSLLQSLNNTRLCSKYLLTSVDEDKSFYSSCDESSEEEDCLYDSGSNSKNNNNLVDILSTSGEETAFSPIKKFVPGQFSCDIVYTKRFPLHWRIAPNTAYNKLMTDTLPPFLVRNKAGMFVCSHENSVLYFFLSEENAVQQSSATLSDSMNQSFLSTNNNNNNQDDGYYAANPESPYGSSLLINNPNDSEVLGTSHCTRVRHSSYVYNKPSPQESMSSQQFSPHHSPSLTDAGVPAISPVGGKKANLRSFEGRELVLEVHGVELDYYIIDGLVDMIDARITSEITLKEVQQFLVRNPNSRLSRADIDFILPVEKEPLVHCKLKLPSLISNTVHFVKILRKNILSESSLHVIHSNYLSAFIRRHHDLRYNNYNEQSHIKILDENEHQLPSEDWSCLDLCFYYNYLNRAPGTYLPFEQRVGEGVAGICLSILNEDDSAYSKIISSYPGMAPNEYYNQLNLDSLKSCLTSDFEDLSDGKLILGVDIWSHCKIGVEHIYHHVHKAFKQSICDYVVENLVHCCVTSSRQQQETDEFKLVANSLLYTLDTATEWQSSTVKKMSHTIQLAPWYFDNIIMQLKLDLTEIHPSLEPIVARAELATCVFDDDEEKERYEEYKLYLPDHGEGVDYFSTRQMHKSEESLFSRFNLQLSKVNNYSNGRAASSYSPPNKQNKKKLIEAPTFNNKDYRYFIVSGLPELYSKYISSSSLSIRRSSTEVTDATNFNLRAAGRNVMYFGSSGSINPIGEDELPTSYHKNESFRRDDSISLHSRQESLASSISKAFPNHISKQRSSNTDYKDISHQHSFMIFTMDSSQFTVYAYNCSEQFSTHVYNATYKNVMQQETRQMGLNNILHQKIGLFHHSDTMSTILSRQYQEPDNSLNAPSQLQHSALSQIHNSSMRSTMSPSLANTISRLVQTDSSSSIPTIESVDRRSSSSKQTTIVVDFENLQQLIRNTYEHKNRTTGYRISRISSSALSGLEMSHPQSTLDAFDNARLCNMTRSTSDPVYTAFRGANANTVLRDVYVESTQDNKYWYDSDYLVRHGEPYLEVYLARAKPLAAHEKAFKVYTKWADQYYGPGHTSTVDEMMTVDELKQILKASRLLHFCRTPLIFSESTVISESATTCFEKLFNNVSKTREMTTWYEQLSQDFMREYASYLESIGMHLIVYGPSNDQPDEMEAYQSRFTITKDYSVDSPVVYLLQVFEGGSIMCEVRLTDAFVSVTLYTLHRRYGRLQHSPYSYQRKEIGRESFQTFMSECDQFKQRIHVNSFVYDFHLRYIQRSLDNVALLPPSLNMLSIIKNTASVYDRPAIYSRNRILSGIYEFPLTEEPVQGLISWILSSGKALGLKTLKVDQNPVACFVSSDDLSFDSQNSESSNEAAPFRHTLMICPAENLLGREKWHDNLGIHRQGSFDIVNSNPVQKFVGRIMAADLKEDEYSRKISLQYFILVTYRGMDRCTSKDRCQRAWSKVVSERPKRYSNPLNEVLVPETYTLNDVFQSAKLKMHQIMKKALYFYQREADWNKLYKIIHPNISQESPEDLVQLAKKFNPIQLEQIDPSFSKFLQLKGINWNNALDNLKLFYIMASGEIHIKDTRHVLLFVPNTATPAFFHFAYTSGGKCTVTINSKKHRDNTDVLTNDEKDYIITLATSLSYYLWKRIV</sequence>
<feature type="compositionally biased region" description="Low complexity" evidence="1">
    <location>
        <begin position="290"/>
        <end position="300"/>
    </location>
</feature>
<feature type="compositionally biased region" description="Low complexity" evidence="1">
    <location>
        <begin position="2261"/>
        <end position="2274"/>
    </location>
</feature>
<feature type="region of interest" description="Disordered" evidence="1">
    <location>
        <begin position="2253"/>
        <end position="2280"/>
    </location>
</feature>